<keyword evidence="3" id="KW-0808">Transferase</keyword>
<name>A0A644ZDK3_9ZZZZ</name>
<gene>
    <name evidence="3" type="primary">pdtaS_4</name>
    <name evidence="3" type="ORF">SDC9_85573</name>
</gene>
<dbReference type="PROSITE" id="PS50109">
    <property type="entry name" value="HIS_KIN"/>
    <property type="match status" value="1"/>
</dbReference>
<dbReference type="InterPro" id="IPR013655">
    <property type="entry name" value="PAS_fold_3"/>
</dbReference>
<dbReference type="EMBL" id="VSSQ01008468">
    <property type="protein sequence ID" value="MPM38942.1"/>
    <property type="molecule type" value="Genomic_DNA"/>
</dbReference>
<dbReference type="Gene3D" id="3.30.450.20">
    <property type="entry name" value="PAS domain"/>
    <property type="match status" value="1"/>
</dbReference>
<dbReference type="InterPro" id="IPR001610">
    <property type="entry name" value="PAC"/>
</dbReference>
<dbReference type="SMART" id="SM00086">
    <property type="entry name" value="PAC"/>
    <property type="match status" value="1"/>
</dbReference>
<dbReference type="Pfam" id="PF02518">
    <property type="entry name" value="HATPase_c"/>
    <property type="match status" value="1"/>
</dbReference>
<dbReference type="AlphaFoldDB" id="A0A644ZDK3"/>
<keyword evidence="3" id="KW-0418">Kinase</keyword>
<dbReference type="Gene3D" id="3.30.565.10">
    <property type="entry name" value="Histidine kinase-like ATPase, C-terminal domain"/>
    <property type="match status" value="1"/>
</dbReference>
<dbReference type="InterPro" id="IPR035965">
    <property type="entry name" value="PAS-like_dom_sf"/>
</dbReference>
<evidence type="ECO:0000259" key="2">
    <source>
        <dbReference type="PROSITE" id="PS50113"/>
    </source>
</evidence>
<dbReference type="GO" id="GO:0004673">
    <property type="term" value="F:protein histidine kinase activity"/>
    <property type="evidence" value="ECO:0007669"/>
    <property type="project" value="UniProtKB-EC"/>
</dbReference>
<dbReference type="SUPFAM" id="SSF55785">
    <property type="entry name" value="PYP-like sensor domain (PAS domain)"/>
    <property type="match status" value="1"/>
</dbReference>
<dbReference type="SUPFAM" id="SSF55874">
    <property type="entry name" value="ATPase domain of HSP90 chaperone/DNA topoisomerase II/histidine kinase"/>
    <property type="match status" value="1"/>
</dbReference>
<dbReference type="EC" id="2.7.13.3" evidence="3"/>
<comment type="caution">
    <text evidence="3">The sequence shown here is derived from an EMBL/GenBank/DDBJ whole genome shotgun (WGS) entry which is preliminary data.</text>
</comment>
<dbReference type="Pfam" id="PF07568">
    <property type="entry name" value="HisKA_2"/>
    <property type="match status" value="1"/>
</dbReference>
<reference evidence="3" key="1">
    <citation type="submission" date="2019-08" db="EMBL/GenBank/DDBJ databases">
        <authorList>
            <person name="Kucharzyk K."/>
            <person name="Murdoch R.W."/>
            <person name="Higgins S."/>
            <person name="Loffler F."/>
        </authorList>
    </citation>
    <scope>NUCLEOTIDE SEQUENCE</scope>
</reference>
<dbReference type="InterPro" id="IPR003594">
    <property type="entry name" value="HATPase_dom"/>
</dbReference>
<evidence type="ECO:0000313" key="3">
    <source>
        <dbReference type="EMBL" id="MPM38942.1"/>
    </source>
</evidence>
<dbReference type="PROSITE" id="PS50113">
    <property type="entry name" value="PAC"/>
    <property type="match status" value="1"/>
</dbReference>
<dbReference type="SMART" id="SM00387">
    <property type="entry name" value="HATPase_c"/>
    <property type="match status" value="1"/>
</dbReference>
<dbReference type="PANTHER" id="PTHR43065:SF23">
    <property type="entry name" value="SENSOR HISTIDINE KINASE PDTAS"/>
    <property type="match status" value="1"/>
</dbReference>
<dbReference type="PANTHER" id="PTHR43065">
    <property type="entry name" value="SENSOR HISTIDINE KINASE"/>
    <property type="match status" value="1"/>
</dbReference>
<sequence length="283" mass="32501">MEYRIFTKDREMRWVDERTFIQRDEECRAIYFQGVVIDITERKLAEEALSRADQIRKKEINHRIKNNLQIVSSLLDLQAEKFSDKQVTEAFKESENRIVSMSLIHEELYESGNLDFLDFSSYIRKLTTDLCRSYSTESLSIVVNLNVNTVFLGVDTAVSLGIIINELFTNSIKYAFPQGKGGEIKVELLKEKTSEVTGEKEISGKKPILKDPGEIQGVYEQFTLVFADNGRGMPEELDIKNPKSLGLQLVNALVSQIEGSLELRREKGTEFRIKFRDAIQDTR</sequence>
<dbReference type="Pfam" id="PF08447">
    <property type="entry name" value="PAS_3"/>
    <property type="match status" value="1"/>
</dbReference>
<feature type="domain" description="PAC" evidence="2">
    <location>
        <begin position="1"/>
        <end position="51"/>
    </location>
</feature>
<evidence type="ECO:0000259" key="1">
    <source>
        <dbReference type="PROSITE" id="PS50109"/>
    </source>
</evidence>
<proteinExistence type="predicted"/>
<dbReference type="InterPro" id="IPR005467">
    <property type="entry name" value="His_kinase_dom"/>
</dbReference>
<dbReference type="InterPro" id="IPR011495">
    <property type="entry name" value="Sig_transdc_His_kin_sub2_dim/P"/>
</dbReference>
<protein>
    <submittedName>
        <fullName evidence="3">Putative sensor histidine kinase pdtaS</fullName>
        <ecNumber evidence="3">2.7.13.3</ecNumber>
    </submittedName>
</protein>
<feature type="domain" description="Histidine kinase" evidence="1">
    <location>
        <begin position="59"/>
        <end position="279"/>
    </location>
</feature>
<dbReference type="InterPro" id="IPR036890">
    <property type="entry name" value="HATPase_C_sf"/>
</dbReference>
<organism evidence="3">
    <name type="scientific">bioreactor metagenome</name>
    <dbReference type="NCBI Taxonomy" id="1076179"/>
    <lineage>
        <taxon>unclassified sequences</taxon>
        <taxon>metagenomes</taxon>
        <taxon>ecological metagenomes</taxon>
    </lineage>
</organism>
<accession>A0A644ZDK3</accession>
<dbReference type="InterPro" id="IPR000700">
    <property type="entry name" value="PAS-assoc_C"/>
</dbReference>